<gene>
    <name evidence="1" type="ORF">FOE74_11250</name>
</gene>
<proteinExistence type="predicted"/>
<comment type="caution">
    <text evidence="1">The sequence shown here is derived from an EMBL/GenBank/DDBJ whole genome shotgun (WGS) entry which is preliminary data.</text>
</comment>
<evidence type="ECO:0000313" key="2">
    <source>
        <dbReference type="Proteomes" id="UP000323866"/>
    </source>
</evidence>
<reference evidence="1 2" key="1">
    <citation type="submission" date="2019-07" db="EMBL/GenBank/DDBJ databases">
        <authorList>
            <person name="Qu J.-H."/>
        </authorList>
    </citation>
    <scope>NUCLEOTIDE SEQUENCE [LARGE SCALE GENOMIC DNA]</scope>
    <source>
        <strain evidence="1 2">MDT1-10-3</strain>
    </source>
</reference>
<dbReference type="Proteomes" id="UP000323866">
    <property type="component" value="Unassembled WGS sequence"/>
</dbReference>
<sequence>MNKNRRMGKITIKHYLNKSLSNKEGKNVRQTIYVQVTVKRQVNRMRSRANKFAGLTEIELQSTQQELDNSLAGGLDMGLGRGLSMENSIIHDIITYLRPFDRDSFTLKAFTLIYEICTEEMLEVMSQAGKNFLRERMSDLWHQPFYILDWDKPYIELIGGLTELGEGNNAFNLTVLQDINIECFNIAIEHYGEFLDASFNYEYLVDDYKGFLAFYWFKGEHTRMYLTYLEKNGHISGSQVPVMKRIFDDMYDSVITTIKELSS</sequence>
<accession>A0A5M8QJ08</accession>
<evidence type="ECO:0000313" key="1">
    <source>
        <dbReference type="EMBL" id="KAA6434743.1"/>
    </source>
</evidence>
<reference evidence="1 2" key="2">
    <citation type="submission" date="2019-09" db="EMBL/GenBank/DDBJ databases">
        <title>A bacterium isolated from glacier soil.</title>
        <authorList>
            <person name="Liu Q."/>
        </authorList>
    </citation>
    <scope>NUCLEOTIDE SEQUENCE [LARGE SCALE GENOMIC DNA]</scope>
    <source>
        <strain evidence="1 2">MDT1-10-3</strain>
    </source>
</reference>
<dbReference type="EMBL" id="VKKZ01000020">
    <property type="protein sequence ID" value="KAA6434743.1"/>
    <property type="molecule type" value="Genomic_DNA"/>
</dbReference>
<organism evidence="1 2">
    <name type="scientific">Rufibacter glacialis</name>
    <dbReference type="NCBI Taxonomy" id="1259555"/>
    <lineage>
        <taxon>Bacteria</taxon>
        <taxon>Pseudomonadati</taxon>
        <taxon>Bacteroidota</taxon>
        <taxon>Cytophagia</taxon>
        <taxon>Cytophagales</taxon>
        <taxon>Hymenobacteraceae</taxon>
        <taxon>Rufibacter</taxon>
    </lineage>
</organism>
<name>A0A5M8QJ08_9BACT</name>
<dbReference type="OrthoDB" id="9826637at2"/>
<protein>
    <submittedName>
        <fullName evidence="1">Uncharacterized protein</fullName>
    </submittedName>
</protein>
<dbReference type="AlphaFoldDB" id="A0A5M8QJ08"/>